<evidence type="ECO:0000313" key="3">
    <source>
        <dbReference type="EMBL" id="CAF0999743.1"/>
    </source>
</evidence>
<dbReference type="OrthoDB" id="6133115at2759"/>
<dbReference type="PANTHER" id="PTHR11106:SF27">
    <property type="entry name" value="MACRO DOMAIN-CONTAINING PROTEIN"/>
    <property type="match status" value="1"/>
</dbReference>
<dbReference type="AlphaFoldDB" id="A0A814GRH5"/>
<feature type="domain" description="Macro" evidence="2">
    <location>
        <begin position="490"/>
        <end position="674"/>
    </location>
</feature>
<dbReference type="Proteomes" id="UP000681722">
    <property type="component" value="Unassembled WGS sequence"/>
</dbReference>
<dbReference type="InterPro" id="IPR043472">
    <property type="entry name" value="Macro_dom-like"/>
</dbReference>
<reference evidence="3" key="1">
    <citation type="submission" date="2021-02" db="EMBL/GenBank/DDBJ databases">
        <authorList>
            <person name="Nowell W R."/>
        </authorList>
    </citation>
    <scope>NUCLEOTIDE SEQUENCE</scope>
</reference>
<evidence type="ECO:0000313" key="5">
    <source>
        <dbReference type="Proteomes" id="UP000663829"/>
    </source>
</evidence>
<comment type="caution">
    <text evidence="3">The sequence shown here is derived from an EMBL/GenBank/DDBJ whole genome shotgun (WGS) entry which is preliminary data.</text>
</comment>
<name>A0A814GRH5_9BILA</name>
<evidence type="ECO:0000256" key="1">
    <source>
        <dbReference type="SAM" id="MobiDB-lite"/>
    </source>
</evidence>
<protein>
    <recommendedName>
        <fullName evidence="2">Macro domain-containing protein</fullName>
    </recommendedName>
</protein>
<dbReference type="SUPFAM" id="SSF52949">
    <property type="entry name" value="Macro domain-like"/>
    <property type="match status" value="2"/>
</dbReference>
<dbReference type="EMBL" id="CAJNOQ010003187">
    <property type="protein sequence ID" value="CAF0999743.1"/>
    <property type="molecule type" value="Genomic_DNA"/>
</dbReference>
<feature type="region of interest" description="Disordered" evidence="1">
    <location>
        <begin position="427"/>
        <end position="451"/>
    </location>
</feature>
<dbReference type="PANTHER" id="PTHR11106">
    <property type="entry name" value="GANGLIOSIDE INDUCED DIFFERENTIATION ASSOCIATED PROTEIN 2-RELATED"/>
    <property type="match status" value="1"/>
</dbReference>
<dbReference type="EMBL" id="CAJOBC010003187">
    <property type="protein sequence ID" value="CAF3771196.1"/>
    <property type="molecule type" value="Genomic_DNA"/>
</dbReference>
<dbReference type="PROSITE" id="PS51154">
    <property type="entry name" value="MACRO"/>
    <property type="match status" value="1"/>
</dbReference>
<dbReference type="SMART" id="SM00506">
    <property type="entry name" value="A1pp"/>
    <property type="match status" value="1"/>
</dbReference>
<feature type="compositionally biased region" description="Basic and acidic residues" evidence="1">
    <location>
        <begin position="442"/>
        <end position="451"/>
    </location>
</feature>
<proteinExistence type="predicted"/>
<accession>A0A814GRH5</accession>
<dbReference type="InterPro" id="IPR002589">
    <property type="entry name" value="Macro_dom"/>
</dbReference>
<keyword evidence="5" id="KW-1185">Reference proteome</keyword>
<evidence type="ECO:0000313" key="4">
    <source>
        <dbReference type="EMBL" id="CAF3771196.1"/>
    </source>
</evidence>
<gene>
    <name evidence="3" type="ORF">GPM918_LOCUS13690</name>
    <name evidence="4" type="ORF">SRO942_LOCUS13690</name>
</gene>
<dbReference type="Proteomes" id="UP000663829">
    <property type="component" value="Unassembled WGS sequence"/>
</dbReference>
<organism evidence="3 5">
    <name type="scientific">Didymodactylos carnosus</name>
    <dbReference type="NCBI Taxonomy" id="1234261"/>
    <lineage>
        <taxon>Eukaryota</taxon>
        <taxon>Metazoa</taxon>
        <taxon>Spiralia</taxon>
        <taxon>Gnathifera</taxon>
        <taxon>Rotifera</taxon>
        <taxon>Eurotatoria</taxon>
        <taxon>Bdelloidea</taxon>
        <taxon>Philodinida</taxon>
        <taxon>Philodinidae</taxon>
        <taxon>Didymodactylos</taxon>
    </lineage>
</organism>
<dbReference type="Pfam" id="PF01661">
    <property type="entry name" value="Macro"/>
    <property type="match status" value="1"/>
</dbReference>
<evidence type="ECO:0000259" key="2">
    <source>
        <dbReference type="PROSITE" id="PS51154"/>
    </source>
</evidence>
<dbReference type="Gene3D" id="3.40.220.10">
    <property type="entry name" value="Leucine Aminopeptidase, subunit E, domain 1"/>
    <property type="match status" value="2"/>
</dbReference>
<sequence>MGDDKTFSVDQITLVNDDFFKQRVNGIVLYTKGPQLKKLMRELSDNDQLICDITNICNQISNDRQCQERVRCQIIRVTNNQIEAENIILVNQPGINWSECQWFETIIDVACQRRIYSIVFPYILYSTDDQLCTLDIILKLKKENKLQQIQEIRIVYADETNFALEKEKFLSELKQQLKNNDDRTNENTRFNDHVAHGYKIFDGKNRGHENNNPSHNLGESWSFVASNVNNIQNEQNPIYQYEFGDAMLVIKQGNILMEKADAIIVDVDNSNPTQPVQMVYEQAGTTYKQACAALNPTDELYIMPGGDLHARYIIHMSLPCCTPAQSSSQNYLGILRDSFAPVFKNASKFRINRIALLPDGRIKHNYRPESLLEQLYKVYSNCNTYIRDIVMVIDDTSRFSAWNDTCKRFSAQCSIRRAKESLAHVNERPSIGDPVPGRPVRHSADDENFNKDNQYKRTMSSMPQETVNNRHIMSHTGDSSHSSNTRMLPTDIIKYALSSCTVLIVKRGDISMEHTDVIVNAANEYLNDGIGVTGAIYKGAGSVYADACKKCPTINGKGWRLEPGQAIALPSGDLLSHCVIATVGPVFDEKDEASSRKKLFSCYKECLSLAAQKNYRSIAFPALSCGVYGYPIQKAAHIAIEAVQKFSSNLREIVFVLWDEHVFSAWIQAIESNKCLKRLPG</sequence>